<sequence length="63" mass="6846">MRVCTWCPPRSRATEDLVVIGGRDSGSGPTARLIFACPSCLRARRERPDRTGGAPRPGHSTPR</sequence>
<evidence type="ECO:0000313" key="1">
    <source>
        <dbReference type="EMBL" id="MBB0229304.1"/>
    </source>
</evidence>
<protein>
    <submittedName>
        <fullName evidence="1">Uncharacterized protein</fullName>
    </submittedName>
</protein>
<organism evidence="1 2">
    <name type="scientific">Streptomyces calidiresistens</name>
    <dbReference type="NCBI Taxonomy" id="1485586"/>
    <lineage>
        <taxon>Bacteria</taxon>
        <taxon>Bacillati</taxon>
        <taxon>Actinomycetota</taxon>
        <taxon>Actinomycetes</taxon>
        <taxon>Kitasatosporales</taxon>
        <taxon>Streptomycetaceae</taxon>
        <taxon>Streptomyces</taxon>
    </lineage>
</organism>
<dbReference type="Proteomes" id="UP000530234">
    <property type="component" value="Unassembled WGS sequence"/>
</dbReference>
<dbReference type="EMBL" id="VKHS01000107">
    <property type="protein sequence ID" value="MBB0229304.1"/>
    <property type="molecule type" value="Genomic_DNA"/>
</dbReference>
<gene>
    <name evidence="1" type="ORF">FOE67_07205</name>
</gene>
<proteinExistence type="predicted"/>
<dbReference type="RefSeq" id="WP_182661665.1">
    <property type="nucleotide sequence ID" value="NZ_VKHS01000107.1"/>
</dbReference>
<evidence type="ECO:0000313" key="2">
    <source>
        <dbReference type="Proteomes" id="UP000530234"/>
    </source>
</evidence>
<dbReference type="AlphaFoldDB" id="A0A7W3T1N5"/>
<reference evidence="2" key="1">
    <citation type="submission" date="2019-10" db="EMBL/GenBank/DDBJ databases">
        <title>Streptomyces sp. nov., a novel actinobacterium isolated from alkaline environment.</title>
        <authorList>
            <person name="Golinska P."/>
        </authorList>
    </citation>
    <scope>NUCLEOTIDE SEQUENCE [LARGE SCALE GENOMIC DNA]</scope>
    <source>
        <strain evidence="2">DSM 42108</strain>
    </source>
</reference>
<accession>A0A7W3T1N5</accession>
<name>A0A7W3T1N5_9ACTN</name>
<comment type="caution">
    <text evidence="1">The sequence shown here is derived from an EMBL/GenBank/DDBJ whole genome shotgun (WGS) entry which is preliminary data.</text>
</comment>
<keyword evidence="2" id="KW-1185">Reference proteome</keyword>